<evidence type="ECO:0000256" key="1">
    <source>
        <dbReference type="ARBA" id="ARBA00007469"/>
    </source>
</evidence>
<dbReference type="Gene3D" id="3.90.730.10">
    <property type="entry name" value="Ribonuclease T2-like"/>
    <property type="match status" value="1"/>
</dbReference>
<dbReference type="InterPro" id="IPR001568">
    <property type="entry name" value="RNase_T2-like"/>
</dbReference>
<accession>A0A6J5UT89</accession>
<keyword evidence="3" id="KW-0325">Glycoprotein</keyword>
<dbReference type="EMBL" id="CAEKDK010000005">
    <property type="protein sequence ID" value="CAB4278957.1"/>
    <property type="molecule type" value="Genomic_DNA"/>
</dbReference>
<dbReference type="SUPFAM" id="SSF55895">
    <property type="entry name" value="Ribonuclease Rh-like"/>
    <property type="match status" value="1"/>
</dbReference>
<dbReference type="InterPro" id="IPR036430">
    <property type="entry name" value="RNase_T2-like_sf"/>
</dbReference>
<dbReference type="AlphaFoldDB" id="A0A6J5UT89"/>
<dbReference type="GO" id="GO:0033897">
    <property type="term" value="F:ribonuclease T2 activity"/>
    <property type="evidence" value="ECO:0007669"/>
    <property type="project" value="InterPro"/>
</dbReference>
<reference evidence="5 6" key="1">
    <citation type="submission" date="2020-05" db="EMBL/GenBank/DDBJ databases">
        <authorList>
            <person name="Campoy J."/>
            <person name="Schneeberger K."/>
            <person name="Spophaly S."/>
        </authorList>
    </citation>
    <scope>NUCLEOTIDE SEQUENCE [LARGE SCALE GENOMIC DNA]</scope>
    <source>
        <strain evidence="5">PruArmRojPasFocal</strain>
    </source>
</reference>
<name>A0A6J5UT89_PRUAR</name>
<dbReference type="Pfam" id="PF00445">
    <property type="entry name" value="Ribonuclease_T2"/>
    <property type="match status" value="1"/>
</dbReference>
<gene>
    <name evidence="5" type="ORF">CURHAP_LOCUS30914</name>
</gene>
<evidence type="ECO:0000313" key="5">
    <source>
        <dbReference type="EMBL" id="CAB4278957.1"/>
    </source>
</evidence>
<comment type="similarity">
    <text evidence="1 4">Belongs to the RNase T2 family.</text>
</comment>
<protein>
    <submittedName>
        <fullName evidence="5">Uncharacterized protein</fullName>
    </submittedName>
</protein>
<evidence type="ECO:0000256" key="4">
    <source>
        <dbReference type="RuleBase" id="RU004328"/>
    </source>
</evidence>
<sequence>MASTDGCWCGSTCNHCSWGRQDMDGGDARVSLQLDQGLMMEQSMVVATQRLENQPKVSKLVAYGPIPLAEIGQPTANLRAISVCLRNMGLVQKNSPEANINTFMQPSTFYILKLLSDAGIHPNGSFYSASAVYSAIQSKVTYMPGIAWNEDKAGNKQLYQIIIMCGDTAGTKIVDCLGLSSHGKCSEKIKFPSF</sequence>
<keyword evidence="2" id="KW-0732">Signal</keyword>
<organism evidence="5 6">
    <name type="scientific">Prunus armeniaca</name>
    <name type="common">Apricot</name>
    <name type="synonym">Armeniaca vulgaris</name>
    <dbReference type="NCBI Taxonomy" id="36596"/>
    <lineage>
        <taxon>Eukaryota</taxon>
        <taxon>Viridiplantae</taxon>
        <taxon>Streptophyta</taxon>
        <taxon>Embryophyta</taxon>
        <taxon>Tracheophyta</taxon>
        <taxon>Spermatophyta</taxon>
        <taxon>Magnoliopsida</taxon>
        <taxon>eudicotyledons</taxon>
        <taxon>Gunneridae</taxon>
        <taxon>Pentapetalae</taxon>
        <taxon>rosids</taxon>
        <taxon>fabids</taxon>
        <taxon>Rosales</taxon>
        <taxon>Rosaceae</taxon>
        <taxon>Amygdaloideae</taxon>
        <taxon>Amygdaleae</taxon>
        <taxon>Prunus</taxon>
    </lineage>
</organism>
<evidence type="ECO:0000256" key="3">
    <source>
        <dbReference type="ARBA" id="ARBA00023180"/>
    </source>
</evidence>
<evidence type="ECO:0000313" key="6">
    <source>
        <dbReference type="Proteomes" id="UP000507222"/>
    </source>
</evidence>
<dbReference type="Proteomes" id="UP000507222">
    <property type="component" value="Unassembled WGS sequence"/>
</dbReference>
<evidence type="ECO:0000256" key="2">
    <source>
        <dbReference type="ARBA" id="ARBA00022729"/>
    </source>
</evidence>
<proteinExistence type="inferred from homology"/>
<dbReference type="GO" id="GO:0003723">
    <property type="term" value="F:RNA binding"/>
    <property type="evidence" value="ECO:0007669"/>
    <property type="project" value="InterPro"/>
</dbReference>